<dbReference type="AlphaFoldDB" id="A0A7X4VZK7"/>
<dbReference type="EMBL" id="WUTS01000001">
    <property type="protein sequence ID" value="NAW12328.1"/>
    <property type="molecule type" value="Genomic_DNA"/>
</dbReference>
<evidence type="ECO:0000313" key="1">
    <source>
        <dbReference type="EMBL" id="NAW12328.1"/>
    </source>
</evidence>
<organism evidence="1 2">
    <name type="scientific">Halomonas icarae</name>
    <dbReference type="NCBI Taxonomy" id="2691040"/>
    <lineage>
        <taxon>Bacteria</taxon>
        <taxon>Pseudomonadati</taxon>
        <taxon>Pseudomonadota</taxon>
        <taxon>Gammaproteobacteria</taxon>
        <taxon>Oceanospirillales</taxon>
        <taxon>Halomonadaceae</taxon>
        <taxon>Halomonas</taxon>
    </lineage>
</organism>
<name>A0A7X4VZK7_9GAMM</name>
<evidence type="ECO:0000313" key="2">
    <source>
        <dbReference type="Proteomes" id="UP000448235"/>
    </source>
</evidence>
<dbReference type="RefSeq" id="WP_161422836.1">
    <property type="nucleotide sequence ID" value="NZ_JARWMY010000006.1"/>
</dbReference>
<protein>
    <submittedName>
        <fullName evidence="1">Uncharacterized protein</fullName>
    </submittedName>
</protein>
<comment type="caution">
    <text evidence="1">The sequence shown here is derived from an EMBL/GenBank/DDBJ whole genome shotgun (WGS) entry which is preliminary data.</text>
</comment>
<proteinExistence type="predicted"/>
<keyword evidence="2" id="KW-1185">Reference proteome</keyword>
<gene>
    <name evidence="1" type="ORF">GRB80_05680</name>
</gene>
<sequence length="232" mass="25320">MPTKPLATRLPRLSSLAPQALALALPLVLALTGGVAPALAFDQNRFEAAQERAALLDQVRNLLADESASVRLAVFEEVMKDDDPVLRSMALEAAFSGDDERLHTAGLRQLLKERDFLAVELIEPMDPSQPQAYTYNIWRELMLTDLSIDTDTDQVSGKFNSANSGGRFTGQLTRGGWRLQLKSGHYNCHLTLSELGGVDLMGSLNCAITGYTVNDDYAGGNRAALPFRIRLS</sequence>
<reference evidence="1 2" key="1">
    <citation type="submission" date="2019-12" db="EMBL/GenBank/DDBJ databases">
        <title>Draft genome sequencing of Halomonas icarensis D1-1.</title>
        <authorList>
            <person name="Pandiyan K."/>
            <person name="Kushwaha P."/>
            <person name="Gowdham M."/>
            <person name="Chakdar H."/>
            <person name="Singh A."/>
            <person name="Kumar M."/>
            <person name="Saxena A.K."/>
        </authorList>
    </citation>
    <scope>NUCLEOTIDE SEQUENCE [LARGE SCALE GENOMIC DNA]</scope>
    <source>
        <strain evidence="1 2">D1-1</strain>
    </source>
</reference>
<dbReference type="Proteomes" id="UP000448235">
    <property type="component" value="Unassembled WGS sequence"/>
</dbReference>
<accession>A0A7X4VZK7</accession>